<evidence type="ECO:0008006" key="5">
    <source>
        <dbReference type="Google" id="ProtNLM"/>
    </source>
</evidence>
<feature type="domain" description="Glycosyltransferase subfamily 4-like N-terminal" evidence="2">
    <location>
        <begin position="19"/>
        <end position="177"/>
    </location>
</feature>
<dbReference type="Pfam" id="PF00534">
    <property type="entry name" value="Glycos_transf_1"/>
    <property type="match status" value="1"/>
</dbReference>
<reference evidence="3 4" key="1">
    <citation type="journal article" date="2016" name="Nat. Commun.">
        <title>Thousands of microbial genomes shed light on interconnected biogeochemical processes in an aquifer system.</title>
        <authorList>
            <person name="Anantharaman K."/>
            <person name="Brown C.T."/>
            <person name="Hug L.A."/>
            <person name="Sharon I."/>
            <person name="Castelle C.J."/>
            <person name="Probst A.J."/>
            <person name="Thomas B.C."/>
            <person name="Singh A."/>
            <person name="Wilkins M.J."/>
            <person name="Karaoz U."/>
            <person name="Brodie E.L."/>
            <person name="Williams K.H."/>
            <person name="Hubbard S.S."/>
            <person name="Banfield J.F."/>
        </authorList>
    </citation>
    <scope>NUCLEOTIDE SEQUENCE [LARGE SCALE GENOMIC DNA]</scope>
</reference>
<gene>
    <name evidence="3" type="ORF">A2442_00585</name>
</gene>
<dbReference type="EMBL" id="MFAE01000006">
    <property type="protein sequence ID" value="OGD67254.1"/>
    <property type="molecule type" value="Genomic_DNA"/>
</dbReference>
<dbReference type="STRING" id="1797582.A2442_00585"/>
<evidence type="ECO:0000259" key="1">
    <source>
        <dbReference type="Pfam" id="PF00534"/>
    </source>
</evidence>
<dbReference type="GO" id="GO:0016757">
    <property type="term" value="F:glycosyltransferase activity"/>
    <property type="evidence" value="ECO:0007669"/>
    <property type="project" value="InterPro"/>
</dbReference>
<evidence type="ECO:0000313" key="4">
    <source>
        <dbReference type="Proteomes" id="UP000179003"/>
    </source>
</evidence>
<comment type="caution">
    <text evidence="3">The sequence shown here is derived from an EMBL/GenBank/DDBJ whole genome shotgun (WGS) entry which is preliminary data.</text>
</comment>
<dbReference type="SUPFAM" id="SSF53756">
    <property type="entry name" value="UDP-Glycosyltransferase/glycogen phosphorylase"/>
    <property type="match status" value="1"/>
</dbReference>
<dbReference type="InterPro" id="IPR028098">
    <property type="entry name" value="Glyco_trans_4-like_N"/>
</dbReference>
<dbReference type="AlphaFoldDB" id="A0A1F5EJ66"/>
<dbReference type="InterPro" id="IPR001296">
    <property type="entry name" value="Glyco_trans_1"/>
</dbReference>
<evidence type="ECO:0000313" key="3">
    <source>
        <dbReference type="EMBL" id="OGD67254.1"/>
    </source>
</evidence>
<dbReference type="PANTHER" id="PTHR12526">
    <property type="entry name" value="GLYCOSYLTRANSFERASE"/>
    <property type="match status" value="1"/>
</dbReference>
<accession>A0A1F5EJ66</accession>
<evidence type="ECO:0000259" key="2">
    <source>
        <dbReference type="Pfam" id="PF13439"/>
    </source>
</evidence>
<feature type="domain" description="Glycosyl transferase family 1" evidence="1">
    <location>
        <begin position="196"/>
        <end position="362"/>
    </location>
</feature>
<organism evidence="3 4">
    <name type="scientific">Candidatus Campbellbacteria bacterium RIFOXYC2_FULL_35_25</name>
    <dbReference type="NCBI Taxonomy" id="1797582"/>
    <lineage>
        <taxon>Bacteria</taxon>
        <taxon>Candidatus Campbelliibacteriota</taxon>
    </lineage>
</organism>
<name>A0A1F5EJ66_9BACT</name>
<dbReference type="PANTHER" id="PTHR12526:SF630">
    <property type="entry name" value="GLYCOSYLTRANSFERASE"/>
    <property type="match status" value="1"/>
</dbReference>
<proteinExistence type="predicted"/>
<dbReference type="Pfam" id="PF13439">
    <property type="entry name" value="Glyco_transf_4"/>
    <property type="match status" value="1"/>
</dbReference>
<sequence>MEDKKNKKIAIFLSSFRAGGGERNLVNLANGFADLGFKVDMPVIKPVGQYKEQVKEGINIIDLNVGRIIFSIPKMISYLKKNKPDILIATDEFTHIISLVSKKIARVETKVVFRMGNMFSILFSQYKGFKQGFLIPFITKRIYKYSDIFIANSFGVADDISKVFKIPKDKIKVIHNPKSVEEIKRMGKEKTGHIWLDNKDLPVILFVGRLRVQKDIPTLMKAFKEVRKNVPSRILFVGIGREQKKMEELAKELGVREDVDFFGFSENSYSFMTKADVFVTTSIWEGFSNSLQEAMVCGVPVVATDCSSGPREMIAPDTDLLYRMDEGIEYGKYGILVPMGGVKETSEAVQKLLSDKGLREKYSGLSLMRGEDFDSKKILNQYLKALDLE</sequence>
<protein>
    <recommendedName>
        <fullName evidence="5">Glycosyl transferase family 1 domain-containing protein</fullName>
    </recommendedName>
</protein>
<dbReference type="Proteomes" id="UP000179003">
    <property type="component" value="Unassembled WGS sequence"/>
</dbReference>
<dbReference type="CDD" id="cd03811">
    <property type="entry name" value="GT4_GT28_WabH-like"/>
    <property type="match status" value="1"/>
</dbReference>
<dbReference type="Gene3D" id="3.40.50.2000">
    <property type="entry name" value="Glycogen Phosphorylase B"/>
    <property type="match status" value="2"/>
</dbReference>